<keyword evidence="3" id="KW-0378">Hydrolase</keyword>
<dbReference type="CDD" id="cd06583">
    <property type="entry name" value="PGRP"/>
    <property type="match status" value="1"/>
</dbReference>
<accession>A0A0P6XJF1</accession>
<proteinExistence type="predicted"/>
<protein>
    <recommendedName>
        <fullName evidence="2">N-acetylmuramoyl-L-alanine amidase</fullName>
        <ecNumber evidence="2">3.5.1.28</ecNumber>
    </recommendedName>
</protein>
<dbReference type="Proteomes" id="UP000050277">
    <property type="component" value="Unassembled WGS sequence"/>
</dbReference>
<organism evidence="6 7">
    <name type="scientific">Herpetosiphon geysericola</name>
    <dbReference type="NCBI Taxonomy" id="70996"/>
    <lineage>
        <taxon>Bacteria</taxon>
        <taxon>Bacillati</taxon>
        <taxon>Chloroflexota</taxon>
        <taxon>Chloroflexia</taxon>
        <taxon>Herpetosiphonales</taxon>
        <taxon>Herpetosiphonaceae</taxon>
        <taxon>Herpetosiphon</taxon>
    </lineage>
</organism>
<evidence type="ECO:0000256" key="1">
    <source>
        <dbReference type="ARBA" id="ARBA00001561"/>
    </source>
</evidence>
<dbReference type="Gene3D" id="3.40.80.10">
    <property type="entry name" value="Peptidoglycan recognition protein-like"/>
    <property type="match status" value="1"/>
</dbReference>
<evidence type="ECO:0000256" key="3">
    <source>
        <dbReference type="ARBA" id="ARBA00022801"/>
    </source>
</evidence>
<evidence type="ECO:0000313" key="6">
    <source>
        <dbReference type="EMBL" id="KPL80269.1"/>
    </source>
</evidence>
<dbReference type="SMART" id="SM00644">
    <property type="entry name" value="Ami_2"/>
    <property type="match status" value="1"/>
</dbReference>
<keyword evidence="4" id="KW-0961">Cell wall biogenesis/degradation</keyword>
<dbReference type="EMBL" id="LGKP01000040">
    <property type="protein sequence ID" value="KPL80269.1"/>
    <property type="molecule type" value="Genomic_DNA"/>
</dbReference>
<dbReference type="SUPFAM" id="SSF55846">
    <property type="entry name" value="N-acetylmuramoyl-L-alanine amidase-like"/>
    <property type="match status" value="1"/>
</dbReference>
<dbReference type="GO" id="GO:0009254">
    <property type="term" value="P:peptidoglycan turnover"/>
    <property type="evidence" value="ECO:0007669"/>
    <property type="project" value="TreeGrafter"/>
</dbReference>
<gene>
    <name evidence="6" type="ORF">SE18_24770</name>
</gene>
<sequence length="250" mass="28491">MTFVIDLRWRKHYRPIGTGWDYRPKGIKPSSVVIHTTNGNRGSSFDGEADYLETSSGVGAHYLVGQRGQIAEILPPIYRAWHAGAAKDDWINSRSIGIECHHAVGEAWTPEQRAALAWLCQRLMADWSIVLGAIETHRFVALPAGRKPDPSDWTDRSFYAWRDSLIDPVQPAGTYPVALELKVAWQTSGGLWHPSQFAPGYALTPFFRHPDGQQYQLFERSGARFTAQGTIEWLFTEEVERFKQWWRTHP</sequence>
<dbReference type="GO" id="GO:0071555">
    <property type="term" value="P:cell wall organization"/>
    <property type="evidence" value="ECO:0007669"/>
    <property type="project" value="UniProtKB-KW"/>
</dbReference>
<keyword evidence="7" id="KW-1185">Reference proteome</keyword>
<dbReference type="OrthoDB" id="9794842at2"/>
<dbReference type="GO" id="GO:0009253">
    <property type="term" value="P:peptidoglycan catabolic process"/>
    <property type="evidence" value="ECO:0007669"/>
    <property type="project" value="InterPro"/>
</dbReference>
<evidence type="ECO:0000256" key="4">
    <source>
        <dbReference type="ARBA" id="ARBA00023316"/>
    </source>
</evidence>
<dbReference type="AlphaFoldDB" id="A0A0P6XJF1"/>
<dbReference type="InterPro" id="IPR051206">
    <property type="entry name" value="NAMLAA_amidase_2"/>
</dbReference>
<dbReference type="PANTHER" id="PTHR30417">
    <property type="entry name" value="N-ACETYLMURAMOYL-L-ALANINE AMIDASE AMID"/>
    <property type="match status" value="1"/>
</dbReference>
<dbReference type="STRING" id="70996.SE18_24770"/>
<dbReference type="PANTHER" id="PTHR30417:SF1">
    <property type="entry name" value="N-ACETYLMURAMOYL-L-ALANINE AMIDASE AMID"/>
    <property type="match status" value="1"/>
</dbReference>
<dbReference type="Pfam" id="PF01510">
    <property type="entry name" value="Amidase_2"/>
    <property type="match status" value="1"/>
</dbReference>
<evidence type="ECO:0000313" key="7">
    <source>
        <dbReference type="Proteomes" id="UP000050277"/>
    </source>
</evidence>
<dbReference type="EC" id="3.5.1.28" evidence="2"/>
<dbReference type="InterPro" id="IPR036505">
    <property type="entry name" value="Amidase/PGRP_sf"/>
</dbReference>
<reference evidence="6 7" key="1">
    <citation type="submission" date="2015-07" db="EMBL/GenBank/DDBJ databases">
        <title>Whole genome sequence of Herpetosiphon geysericola DSM 7119.</title>
        <authorList>
            <person name="Hemp J."/>
            <person name="Ward L.M."/>
            <person name="Pace L.A."/>
            <person name="Fischer W.W."/>
        </authorList>
    </citation>
    <scope>NUCLEOTIDE SEQUENCE [LARGE SCALE GENOMIC DNA]</scope>
    <source>
        <strain evidence="6 7">DSM 7119</strain>
    </source>
</reference>
<evidence type="ECO:0000256" key="2">
    <source>
        <dbReference type="ARBA" id="ARBA00011901"/>
    </source>
</evidence>
<comment type="caution">
    <text evidence="6">The sequence shown here is derived from an EMBL/GenBank/DDBJ whole genome shotgun (WGS) entry which is preliminary data.</text>
</comment>
<evidence type="ECO:0000259" key="5">
    <source>
        <dbReference type="SMART" id="SM00644"/>
    </source>
</evidence>
<name>A0A0P6XJF1_9CHLR</name>
<feature type="domain" description="N-acetylmuramoyl-L-alanine amidase" evidence="5">
    <location>
        <begin position="17"/>
        <end position="151"/>
    </location>
</feature>
<dbReference type="RefSeq" id="WP_054537156.1">
    <property type="nucleotide sequence ID" value="NZ_LGKP01000040.1"/>
</dbReference>
<comment type="catalytic activity">
    <reaction evidence="1">
        <text>Hydrolyzes the link between N-acetylmuramoyl residues and L-amino acid residues in certain cell-wall glycopeptides.</text>
        <dbReference type="EC" id="3.5.1.28"/>
    </reaction>
</comment>
<dbReference type="GO" id="GO:0008745">
    <property type="term" value="F:N-acetylmuramoyl-L-alanine amidase activity"/>
    <property type="evidence" value="ECO:0007669"/>
    <property type="project" value="UniProtKB-EC"/>
</dbReference>
<dbReference type="InterPro" id="IPR002502">
    <property type="entry name" value="Amidase_domain"/>
</dbReference>